<name>A0A412Z7A5_9FIRM</name>
<protein>
    <submittedName>
        <fullName evidence="1">Uncharacterized protein</fullName>
    </submittedName>
</protein>
<reference evidence="3 4" key="1">
    <citation type="submission" date="2018-08" db="EMBL/GenBank/DDBJ databases">
        <title>A genome reference for cultivated species of the human gut microbiota.</title>
        <authorList>
            <person name="Zou Y."/>
            <person name="Xue W."/>
            <person name="Luo G."/>
        </authorList>
    </citation>
    <scope>NUCLEOTIDE SEQUENCE [LARGE SCALE GENOMIC DNA]</scope>
    <source>
        <strain evidence="1 4">AF14-18</strain>
        <strain evidence="2 3">AM35-14</strain>
    </source>
</reference>
<dbReference type="EMBL" id="QRZM01000004">
    <property type="protein sequence ID" value="RGV75945.1"/>
    <property type="molecule type" value="Genomic_DNA"/>
</dbReference>
<evidence type="ECO:0000313" key="3">
    <source>
        <dbReference type="Proteomes" id="UP000283975"/>
    </source>
</evidence>
<gene>
    <name evidence="2" type="ORF">DW839_17485</name>
    <name evidence="1" type="ORF">DWW02_11195</name>
</gene>
<accession>A0A412Z7A5</accession>
<dbReference type="KEGG" id="cbol:CGC65_19735"/>
<sequence>MKEKHRLIPVLIFAFILTVLCTAAVSRWYLLHQKGGTYNSILLGKLVSSDGRKLVLQGNITNPQGRNGQYAITYSPGITAADKTKDSHITPPTAIPQLLVTYGPDKTEIPSFSGGYQLYTPDDEGTAEAVIACGAEPLSYLVGKVPDIPYVKLGTDISLDFREGTVPDSVTVQDLILRGDGSPKYTEQVTEEFTLACSGSAACFTLDINSAALLSSDMSSYEEAGILRGFRVNCRWDDNSTAEYGFVIRTDASSTEIRNQAD</sequence>
<proteinExistence type="predicted"/>
<dbReference type="AlphaFoldDB" id="A0A412Z7A5"/>
<evidence type="ECO:0000313" key="2">
    <source>
        <dbReference type="EMBL" id="RHC54762.1"/>
    </source>
</evidence>
<dbReference type="EMBL" id="QSHZ01000019">
    <property type="protein sequence ID" value="RHC54762.1"/>
    <property type="molecule type" value="Genomic_DNA"/>
</dbReference>
<dbReference type="Proteomes" id="UP000283975">
    <property type="component" value="Unassembled WGS sequence"/>
</dbReference>
<dbReference type="Proteomes" id="UP000284543">
    <property type="component" value="Unassembled WGS sequence"/>
</dbReference>
<evidence type="ECO:0000313" key="1">
    <source>
        <dbReference type="EMBL" id="RGV75945.1"/>
    </source>
</evidence>
<dbReference type="RefSeq" id="WP_002565115.1">
    <property type="nucleotide sequence ID" value="NZ_CABKUK010000001.1"/>
</dbReference>
<comment type="caution">
    <text evidence="1">The sequence shown here is derived from an EMBL/GenBank/DDBJ whole genome shotgun (WGS) entry which is preliminary data.</text>
</comment>
<evidence type="ECO:0000313" key="4">
    <source>
        <dbReference type="Proteomes" id="UP000284543"/>
    </source>
</evidence>
<organism evidence="1 4">
    <name type="scientific">Enterocloster bolteae</name>
    <dbReference type="NCBI Taxonomy" id="208479"/>
    <lineage>
        <taxon>Bacteria</taxon>
        <taxon>Bacillati</taxon>
        <taxon>Bacillota</taxon>
        <taxon>Clostridia</taxon>
        <taxon>Lachnospirales</taxon>
        <taxon>Lachnospiraceae</taxon>
        <taxon>Enterocloster</taxon>
    </lineage>
</organism>